<feature type="chain" id="PRO_5027739153" evidence="5">
    <location>
        <begin position="22"/>
        <end position="99"/>
    </location>
</feature>
<dbReference type="RefSeq" id="XP_026532320.1">
    <property type="nucleotide sequence ID" value="XM_026676535.1"/>
</dbReference>
<comment type="subcellular location">
    <subcellularLocation>
        <location evidence="1">Secreted</location>
    </subcellularLocation>
</comment>
<name>A0A6J1UPM1_9SAUR</name>
<dbReference type="InterPro" id="IPR039809">
    <property type="entry name" value="Chemokine_b/g/d"/>
</dbReference>
<dbReference type="InterPro" id="IPR036048">
    <property type="entry name" value="Interleukin_8-like_sf"/>
</dbReference>
<keyword evidence="5" id="KW-0732">Signal</keyword>
<dbReference type="GO" id="GO:0006955">
    <property type="term" value="P:immune response"/>
    <property type="evidence" value="ECO:0007669"/>
    <property type="project" value="InterPro"/>
</dbReference>
<evidence type="ECO:0000313" key="7">
    <source>
        <dbReference type="Proteomes" id="UP000504612"/>
    </source>
</evidence>
<evidence type="ECO:0000259" key="6">
    <source>
        <dbReference type="SMART" id="SM00199"/>
    </source>
</evidence>
<dbReference type="InterPro" id="IPR033899">
    <property type="entry name" value="CXC_Chemokine_domain"/>
</dbReference>
<dbReference type="Proteomes" id="UP000504612">
    <property type="component" value="Unplaced"/>
</dbReference>
<dbReference type="GO" id="GO:0005615">
    <property type="term" value="C:extracellular space"/>
    <property type="evidence" value="ECO:0007669"/>
    <property type="project" value="UniProtKB-KW"/>
</dbReference>
<dbReference type="Gene3D" id="2.40.50.40">
    <property type="match status" value="1"/>
</dbReference>
<dbReference type="GO" id="GO:0006952">
    <property type="term" value="P:defense response"/>
    <property type="evidence" value="ECO:0007669"/>
    <property type="project" value="InterPro"/>
</dbReference>
<dbReference type="PROSITE" id="PS51257">
    <property type="entry name" value="PROKAR_LIPOPROTEIN"/>
    <property type="match status" value="1"/>
</dbReference>
<evidence type="ECO:0000256" key="2">
    <source>
        <dbReference type="ARBA" id="ARBA00010665"/>
    </source>
</evidence>
<dbReference type="SUPFAM" id="SSF54117">
    <property type="entry name" value="Interleukin 8-like chemokines"/>
    <property type="match status" value="1"/>
</dbReference>
<dbReference type="SMART" id="SM00199">
    <property type="entry name" value="SCY"/>
    <property type="match status" value="1"/>
</dbReference>
<dbReference type="FunFam" id="2.40.50.40:FF:000004">
    <property type="entry name" value="C-X-C motif chemokine"/>
    <property type="match status" value="1"/>
</dbReference>
<dbReference type="PRINTS" id="PR00437">
    <property type="entry name" value="SMALLCYTKCXC"/>
</dbReference>
<reference evidence="8" key="1">
    <citation type="submission" date="2025-08" db="UniProtKB">
        <authorList>
            <consortium name="RefSeq"/>
        </authorList>
    </citation>
    <scope>IDENTIFICATION</scope>
</reference>
<accession>A0A6J1UPM1</accession>
<keyword evidence="4" id="KW-0964">Secreted</keyword>
<dbReference type="AlphaFoldDB" id="A0A6J1UPM1"/>
<organism evidence="7 8">
    <name type="scientific">Notechis scutatus</name>
    <name type="common">mainland tiger snake</name>
    <dbReference type="NCBI Taxonomy" id="8663"/>
    <lineage>
        <taxon>Eukaryota</taxon>
        <taxon>Metazoa</taxon>
        <taxon>Chordata</taxon>
        <taxon>Craniata</taxon>
        <taxon>Vertebrata</taxon>
        <taxon>Euteleostomi</taxon>
        <taxon>Lepidosauria</taxon>
        <taxon>Squamata</taxon>
        <taxon>Bifurcata</taxon>
        <taxon>Unidentata</taxon>
        <taxon>Episquamata</taxon>
        <taxon>Toxicofera</taxon>
        <taxon>Serpentes</taxon>
        <taxon>Colubroidea</taxon>
        <taxon>Elapidae</taxon>
        <taxon>Hydrophiinae</taxon>
        <taxon>Notechis</taxon>
    </lineage>
</organism>
<gene>
    <name evidence="8" type="primary">LOC113417918</name>
</gene>
<dbReference type="PANTHER" id="PTHR12015:SF198">
    <property type="entry name" value="PLATELET BASIC PROTEIN"/>
    <property type="match status" value="1"/>
</dbReference>
<proteinExistence type="inferred from homology"/>
<comment type="similarity">
    <text evidence="2">Belongs to the intercrine alpha (chemokine CxC) family.</text>
</comment>
<evidence type="ECO:0000256" key="4">
    <source>
        <dbReference type="ARBA" id="ARBA00022525"/>
    </source>
</evidence>
<dbReference type="CDD" id="cd00273">
    <property type="entry name" value="Chemokine_CXC"/>
    <property type="match status" value="1"/>
</dbReference>
<feature type="signal peptide" evidence="5">
    <location>
        <begin position="1"/>
        <end position="21"/>
    </location>
</feature>
<keyword evidence="3" id="KW-0202">Cytokine</keyword>
<dbReference type="InterPro" id="IPR001089">
    <property type="entry name" value="Chemokine_CXC"/>
</dbReference>
<protein>
    <submittedName>
        <fullName evidence="8">Interleukin-8-like</fullName>
    </submittedName>
</protein>
<dbReference type="PANTHER" id="PTHR12015">
    <property type="entry name" value="SMALL INDUCIBLE CYTOKINE A"/>
    <property type="match status" value="1"/>
</dbReference>
<dbReference type="PRINTS" id="PR00436">
    <property type="entry name" value="INTERLEUKIN8"/>
</dbReference>
<keyword evidence="7" id="KW-1185">Reference proteome</keyword>
<evidence type="ECO:0000256" key="5">
    <source>
        <dbReference type="SAM" id="SignalP"/>
    </source>
</evidence>
<evidence type="ECO:0000256" key="1">
    <source>
        <dbReference type="ARBA" id="ARBA00004613"/>
    </source>
</evidence>
<dbReference type="KEGG" id="nss:113417918"/>
<evidence type="ECO:0000313" key="8">
    <source>
        <dbReference type="RefSeq" id="XP_026532320.1"/>
    </source>
</evidence>
<dbReference type="GO" id="GO:0008009">
    <property type="term" value="F:chemokine activity"/>
    <property type="evidence" value="ECO:0007669"/>
    <property type="project" value="InterPro"/>
</dbReference>
<dbReference type="InterPro" id="IPR001811">
    <property type="entry name" value="Chemokine_IL8-like_dom"/>
</dbReference>
<dbReference type="GeneID" id="113417918"/>
<feature type="domain" description="Chemokine interleukin-8-like" evidence="6">
    <location>
        <begin position="28"/>
        <end position="89"/>
    </location>
</feature>
<evidence type="ECO:0000256" key="3">
    <source>
        <dbReference type="ARBA" id="ARBA00022514"/>
    </source>
</evidence>
<dbReference type="Pfam" id="PF00048">
    <property type="entry name" value="IL8"/>
    <property type="match status" value="1"/>
</dbReference>
<sequence length="99" mass="11074">MNNRVFLGLSVLLIACHLTGATIFDPRNLNCKCVKVTSTFIRPVKYAKVEIFPGGVACRKMEIIITLKNNRKVCIDPKAKWVNSLLNMMENVNGHQPSS</sequence>